<gene>
    <name evidence="2" type="ORF">DFE_1603</name>
</gene>
<keyword evidence="1" id="KW-1133">Transmembrane helix</keyword>
<evidence type="ECO:0000313" key="2">
    <source>
        <dbReference type="EMBL" id="BBD08329.1"/>
    </source>
</evidence>
<proteinExistence type="predicted"/>
<dbReference type="RefSeq" id="WP_152034915.1">
    <property type="nucleotide sequence ID" value="NZ_AP017378.1"/>
</dbReference>
<organism evidence="2 3">
    <name type="scientific">Desulfovibrio ferrophilus</name>
    <dbReference type="NCBI Taxonomy" id="241368"/>
    <lineage>
        <taxon>Bacteria</taxon>
        <taxon>Pseudomonadati</taxon>
        <taxon>Thermodesulfobacteriota</taxon>
        <taxon>Desulfovibrionia</taxon>
        <taxon>Desulfovibrionales</taxon>
        <taxon>Desulfovibrionaceae</taxon>
        <taxon>Desulfovibrio</taxon>
    </lineage>
</organism>
<dbReference type="EMBL" id="AP017378">
    <property type="protein sequence ID" value="BBD08329.1"/>
    <property type="molecule type" value="Genomic_DNA"/>
</dbReference>
<name>A0A2Z6AYK7_9BACT</name>
<feature type="transmembrane region" description="Helical" evidence="1">
    <location>
        <begin position="47"/>
        <end position="67"/>
    </location>
</feature>
<dbReference type="AlphaFoldDB" id="A0A2Z6AYK7"/>
<keyword evidence="1" id="KW-0812">Transmembrane</keyword>
<keyword evidence="1" id="KW-0472">Membrane</keyword>
<sequence length="88" mass="10266">MKRFAFLIGVFGLGLVTGYLLFRQVEFSEVFAYRFTLDTIGAELDLGHVLLTLSAILLGFLLFRCIYLECHKPEQQNLRQEQRKPKRQ</sequence>
<evidence type="ECO:0000313" key="3">
    <source>
        <dbReference type="Proteomes" id="UP000269883"/>
    </source>
</evidence>
<accession>A0A2Z6AYK7</accession>
<keyword evidence="3" id="KW-1185">Reference proteome</keyword>
<reference evidence="2 3" key="1">
    <citation type="journal article" date="2018" name="Sci. Adv.">
        <title>Multi-heme cytochromes provide a pathway for survival in energy-limited environments.</title>
        <authorList>
            <person name="Deng X."/>
            <person name="Dohmae N."/>
            <person name="Nealson K.H."/>
            <person name="Hashimoto K."/>
            <person name="Okamoto A."/>
        </authorList>
    </citation>
    <scope>NUCLEOTIDE SEQUENCE [LARGE SCALE GENOMIC DNA]</scope>
    <source>
        <strain evidence="2 3">IS5</strain>
    </source>
</reference>
<evidence type="ECO:0000256" key="1">
    <source>
        <dbReference type="SAM" id="Phobius"/>
    </source>
</evidence>
<dbReference type="Proteomes" id="UP000269883">
    <property type="component" value="Chromosome"/>
</dbReference>
<protein>
    <submittedName>
        <fullName evidence="2">Uncharacterized protein</fullName>
    </submittedName>
</protein>
<dbReference type="KEGG" id="dfl:DFE_1603"/>